<dbReference type="PROSITE" id="PS50082">
    <property type="entry name" value="WD_REPEATS_2"/>
    <property type="match status" value="5"/>
</dbReference>
<reference evidence="8" key="1">
    <citation type="journal article" date="2019" name="Plant J.">
        <title>Chlorella vulgaris genome assembly and annotation reveals the molecular basis for metabolic acclimation to high light conditions.</title>
        <authorList>
            <person name="Cecchin M."/>
            <person name="Marcolungo L."/>
            <person name="Rossato M."/>
            <person name="Girolomoni L."/>
            <person name="Cosentino E."/>
            <person name="Cuine S."/>
            <person name="Li-Beisson Y."/>
            <person name="Delledonne M."/>
            <person name="Ballottari M."/>
        </authorList>
    </citation>
    <scope>NUCLEOTIDE SEQUENCE</scope>
    <source>
        <strain evidence="8">211/11P</strain>
    </source>
</reference>
<dbReference type="OrthoDB" id="2096344at2759"/>
<gene>
    <name evidence="8" type="ORF">D9Q98_006623</name>
</gene>
<dbReference type="InterPro" id="IPR015943">
    <property type="entry name" value="WD40/YVTN_repeat-like_dom_sf"/>
</dbReference>
<protein>
    <recommendedName>
        <fullName evidence="10">Denticleless</fullName>
    </recommendedName>
</protein>
<comment type="pathway">
    <text evidence="1">Protein modification; protein ubiquitination.</text>
</comment>
<feature type="compositionally biased region" description="Low complexity" evidence="7">
    <location>
        <begin position="800"/>
        <end position="813"/>
    </location>
</feature>
<dbReference type="EMBL" id="SIDB01000009">
    <property type="protein sequence ID" value="KAI3428243.1"/>
    <property type="molecule type" value="Genomic_DNA"/>
</dbReference>
<evidence type="ECO:0000256" key="7">
    <source>
        <dbReference type="SAM" id="MobiDB-lite"/>
    </source>
</evidence>
<feature type="compositionally biased region" description="Polar residues" evidence="7">
    <location>
        <begin position="569"/>
        <end position="578"/>
    </location>
</feature>
<feature type="compositionally biased region" description="Low complexity" evidence="7">
    <location>
        <begin position="821"/>
        <end position="840"/>
    </location>
</feature>
<evidence type="ECO:0000256" key="4">
    <source>
        <dbReference type="ARBA" id="ARBA00022786"/>
    </source>
</evidence>
<keyword evidence="4" id="KW-0833">Ubl conjugation pathway</keyword>
<sequence>MHRGGQSGFAAALFARELHGGTVRPRPCVAEFCCEGPYSGTIINNPGLTGTPAFAAKYSKVYNDSKLLAVADEEGYVSIVLTGAELPAEMVDDWSDHKPRAQWLAHQNAVFDIAWCNGDQHMLTASGDQSIALWETGTAEKLACFKGHSGSVKAVAPMPDTQAVFASGARDGALMVWDARVAAQPDGNGASFHCPVVTIQQAHALSEKQRRRRTPLQGRTRPSVTALEFLPGPGSQMATGGVDGIVKFWDLRQSGGGPTCQAAPGLHLDLLCDASLPHISQKQHGVTSLALHPRGSQLLVSLTGGHHLCYDPLRPDTGPTRWFGGHSVASFYVKAAWSPDGSHIISGSTDRNVYIWEVDAPDGASPYVLSGHQGEVTAVAWCPSDFHQIATTADDATVKVWHISRQQPEEHADDRGDPQPWTYPWQQQAQRQAAAAAAQAAAGTSGGLGGGGGATPGSGLGPAAVEAGRTPWSGMSRAPAAAGRLPPDSRVAPFGGGSAGMLAALRGEGAAAAASAATGSGARPGPLGENRDANTEPAQQAQQQQAQQQASTAHGQQQQLQLHSASGTALPTQQQQQEAVGVTHGPGPAAGRQPAGCSTPFGAAVAAGACPATGSPATHSRTGMSTAGGSGRQMRRIGDLLQSAPSTRRAKQQTSIASFLRSPAPVSEAAAAGRAGAGEAAAAAAGATSAQPAVTGLAGGRGDCSPTRMAGSCGAPGGVASLFARAADSSSKKSGASRPAAHRRAASPLPEALLGLGGSALPGATTLGEQSAKRMRVSFEPQQVAAAAGAAPGWGGSQQQGGQQLQQQGPEGAVAAAQLEPSPEVAAKASAAAHGWPSAAIHRRGSSRENEDLRQSSLLPAQRSSRR</sequence>
<dbReference type="Pfam" id="PF00400">
    <property type="entry name" value="WD40"/>
    <property type="match status" value="5"/>
</dbReference>
<dbReference type="PROSITE" id="PS00678">
    <property type="entry name" value="WD_REPEATS_1"/>
    <property type="match status" value="2"/>
</dbReference>
<dbReference type="Proteomes" id="UP001055712">
    <property type="component" value="Unassembled WGS sequence"/>
</dbReference>
<evidence type="ECO:0000256" key="5">
    <source>
        <dbReference type="ARBA" id="ARBA00038344"/>
    </source>
</evidence>
<feature type="region of interest" description="Disordered" evidence="7">
    <location>
        <begin position="783"/>
        <end position="867"/>
    </location>
</feature>
<feature type="compositionally biased region" description="Polar residues" evidence="7">
    <location>
        <begin position="615"/>
        <end position="625"/>
    </location>
</feature>
<evidence type="ECO:0000313" key="9">
    <source>
        <dbReference type="Proteomes" id="UP001055712"/>
    </source>
</evidence>
<dbReference type="PANTHER" id="PTHR22852:SF0">
    <property type="entry name" value="DENTICLELESS PROTEIN HOMOLOG"/>
    <property type="match status" value="1"/>
</dbReference>
<keyword evidence="9" id="KW-1185">Reference proteome</keyword>
<evidence type="ECO:0008006" key="10">
    <source>
        <dbReference type="Google" id="ProtNLM"/>
    </source>
</evidence>
<feature type="repeat" description="WD" evidence="6">
    <location>
        <begin position="369"/>
        <end position="411"/>
    </location>
</feature>
<proteinExistence type="inferred from homology"/>
<comment type="caution">
    <text evidence="8">The sequence shown here is derived from an EMBL/GenBank/DDBJ whole genome shotgun (WGS) entry which is preliminary data.</text>
</comment>
<comment type="similarity">
    <text evidence="5">Belongs to the WD repeat cdt2 family.</text>
</comment>
<dbReference type="InterPro" id="IPR019775">
    <property type="entry name" value="WD40_repeat_CS"/>
</dbReference>
<dbReference type="PROSITE" id="PS50294">
    <property type="entry name" value="WD_REPEATS_REGION"/>
    <property type="match status" value="3"/>
</dbReference>
<dbReference type="InterPro" id="IPR001680">
    <property type="entry name" value="WD40_rpt"/>
</dbReference>
<dbReference type="GO" id="GO:0043161">
    <property type="term" value="P:proteasome-mediated ubiquitin-dependent protein catabolic process"/>
    <property type="evidence" value="ECO:0007669"/>
    <property type="project" value="TreeGrafter"/>
</dbReference>
<feature type="repeat" description="WD" evidence="6">
    <location>
        <begin position="103"/>
        <end position="144"/>
    </location>
</feature>
<dbReference type="SUPFAM" id="SSF50978">
    <property type="entry name" value="WD40 repeat-like"/>
    <property type="match status" value="1"/>
</dbReference>
<dbReference type="InterPro" id="IPR051865">
    <property type="entry name" value="WD-repeat_CDT2_adapter"/>
</dbReference>
<organism evidence="8 9">
    <name type="scientific">Chlorella vulgaris</name>
    <name type="common">Green alga</name>
    <dbReference type="NCBI Taxonomy" id="3077"/>
    <lineage>
        <taxon>Eukaryota</taxon>
        <taxon>Viridiplantae</taxon>
        <taxon>Chlorophyta</taxon>
        <taxon>core chlorophytes</taxon>
        <taxon>Trebouxiophyceae</taxon>
        <taxon>Chlorellales</taxon>
        <taxon>Chlorellaceae</taxon>
        <taxon>Chlorella clade</taxon>
        <taxon>Chlorella</taxon>
    </lineage>
</organism>
<feature type="compositionally biased region" description="Low complexity" evidence="7">
    <location>
        <begin position="729"/>
        <end position="739"/>
    </location>
</feature>
<name>A0A9D4TKR9_CHLVU</name>
<keyword evidence="3" id="KW-0677">Repeat</keyword>
<dbReference type="PRINTS" id="PR00320">
    <property type="entry name" value="GPROTEINBRPT"/>
</dbReference>
<feature type="region of interest" description="Disordered" evidence="7">
    <location>
        <begin position="611"/>
        <end position="635"/>
    </location>
</feature>
<feature type="region of interest" description="Disordered" evidence="7">
    <location>
        <begin position="515"/>
        <end position="595"/>
    </location>
</feature>
<evidence type="ECO:0000256" key="2">
    <source>
        <dbReference type="ARBA" id="ARBA00022574"/>
    </source>
</evidence>
<reference evidence="8" key="2">
    <citation type="submission" date="2020-11" db="EMBL/GenBank/DDBJ databases">
        <authorList>
            <person name="Cecchin M."/>
            <person name="Marcolungo L."/>
            <person name="Rossato M."/>
            <person name="Girolomoni L."/>
            <person name="Cosentino E."/>
            <person name="Cuine S."/>
            <person name="Li-Beisson Y."/>
            <person name="Delledonne M."/>
            <person name="Ballottari M."/>
        </authorList>
    </citation>
    <scope>NUCLEOTIDE SEQUENCE</scope>
    <source>
        <strain evidence="8">211/11P</strain>
        <tissue evidence="8">Whole cell</tissue>
    </source>
</reference>
<feature type="compositionally biased region" description="Polar residues" evidence="7">
    <location>
        <begin position="855"/>
        <end position="867"/>
    </location>
</feature>
<dbReference type="Gene3D" id="2.130.10.10">
    <property type="entry name" value="YVTN repeat-like/Quinoprotein amine dehydrogenase"/>
    <property type="match status" value="2"/>
</dbReference>
<feature type="repeat" description="WD" evidence="6">
    <location>
        <begin position="224"/>
        <end position="252"/>
    </location>
</feature>
<feature type="compositionally biased region" description="Basic and acidic residues" evidence="7">
    <location>
        <begin position="407"/>
        <end position="417"/>
    </location>
</feature>
<feature type="repeat" description="WD" evidence="6">
    <location>
        <begin position="336"/>
        <end position="359"/>
    </location>
</feature>
<dbReference type="InterPro" id="IPR036322">
    <property type="entry name" value="WD40_repeat_dom_sf"/>
</dbReference>
<evidence type="ECO:0000313" key="8">
    <source>
        <dbReference type="EMBL" id="KAI3428243.1"/>
    </source>
</evidence>
<feature type="repeat" description="WD" evidence="6">
    <location>
        <begin position="145"/>
        <end position="178"/>
    </location>
</feature>
<accession>A0A9D4TKR9</accession>
<dbReference type="GO" id="GO:0030674">
    <property type="term" value="F:protein-macromolecule adaptor activity"/>
    <property type="evidence" value="ECO:0007669"/>
    <property type="project" value="TreeGrafter"/>
</dbReference>
<feature type="compositionally biased region" description="Low complexity" evidence="7">
    <location>
        <begin position="538"/>
        <end position="567"/>
    </location>
</feature>
<evidence type="ECO:0000256" key="6">
    <source>
        <dbReference type="PROSITE-ProRule" id="PRU00221"/>
    </source>
</evidence>
<dbReference type="AlphaFoldDB" id="A0A9D4TKR9"/>
<feature type="region of interest" description="Disordered" evidence="7">
    <location>
        <begin position="407"/>
        <end position="489"/>
    </location>
</feature>
<dbReference type="GO" id="GO:0005634">
    <property type="term" value="C:nucleus"/>
    <property type="evidence" value="ECO:0007669"/>
    <property type="project" value="TreeGrafter"/>
</dbReference>
<feature type="compositionally biased region" description="Low complexity" evidence="7">
    <location>
        <begin position="515"/>
        <end position="526"/>
    </location>
</feature>
<feature type="region of interest" description="Disordered" evidence="7">
    <location>
        <begin position="729"/>
        <end position="748"/>
    </location>
</feature>
<evidence type="ECO:0000256" key="3">
    <source>
        <dbReference type="ARBA" id="ARBA00022737"/>
    </source>
</evidence>
<evidence type="ECO:0000256" key="1">
    <source>
        <dbReference type="ARBA" id="ARBA00004906"/>
    </source>
</evidence>
<keyword evidence="2 6" id="KW-0853">WD repeat</keyword>
<dbReference type="InterPro" id="IPR020472">
    <property type="entry name" value="WD40_PAC1"/>
</dbReference>
<feature type="compositionally biased region" description="Gly residues" evidence="7">
    <location>
        <begin position="444"/>
        <end position="460"/>
    </location>
</feature>
<feature type="compositionally biased region" description="Low complexity" evidence="7">
    <location>
        <begin position="426"/>
        <end position="443"/>
    </location>
</feature>
<feature type="compositionally biased region" description="Low complexity" evidence="7">
    <location>
        <begin position="585"/>
        <end position="595"/>
    </location>
</feature>
<dbReference type="SMART" id="SM00320">
    <property type="entry name" value="WD40"/>
    <property type="match status" value="6"/>
</dbReference>
<dbReference type="PANTHER" id="PTHR22852">
    <property type="entry name" value="LETHAL 2 DENTICLELESS PROTEIN RETINOIC ACID-REGULATED NUCLEAR MATRIX-ASSOCIATED PROTEIN"/>
    <property type="match status" value="1"/>
</dbReference>